<protein>
    <submittedName>
        <fullName evidence="1">Uncharacterized protein</fullName>
    </submittedName>
</protein>
<dbReference type="EMBL" id="UINC01081149">
    <property type="protein sequence ID" value="SVC24724.1"/>
    <property type="molecule type" value="Genomic_DNA"/>
</dbReference>
<organism evidence="1">
    <name type="scientific">marine metagenome</name>
    <dbReference type="NCBI Taxonomy" id="408172"/>
    <lineage>
        <taxon>unclassified sequences</taxon>
        <taxon>metagenomes</taxon>
        <taxon>ecological metagenomes</taxon>
    </lineage>
</organism>
<evidence type="ECO:0000313" key="1">
    <source>
        <dbReference type="EMBL" id="SVC24724.1"/>
    </source>
</evidence>
<accession>A0A382KID3</accession>
<feature type="non-terminal residue" evidence="1">
    <location>
        <position position="57"/>
    </location>
</feature>
<name>A0A382KID3_9ZZZZ</name>
<sequence>MFAVLFSVIGTTAEAQIDFVTHTIDTELTRGYQTVVVDLNRDSRPDVIALSTRLPDL</sequence>
<proteinExistence type="predicted"/>
<dbReference type="AlphaFoldDB" id="A0A382KID3"/>
<reference evidence="1" key="1">
    <citation type="submission" date="2018-05" db="EMBL/GenBank/DDBJ databases">
        <authorList>
            <person name="Lanie J.A."/>
            <person name="Ng W.-L."/>
            <person name="Kazmierczak K.M."/>
            <person name="Andrzejewski T.M."/>
            <person name="Davidsen T.M."/>
            <person name="Wayne K.J."/>
            <person name="Tettelin H."/>
            <person name="Glass J.I."/>
            <person name="Rusch D."/>
            <person name="Podicherti R."/>
            <person name="Tsui H.-C.T."/>
            <person name="Winkler M.E."/>
        </authorList>
    </citation>
    <scope>NUCLEOTIDE SEQUENCE</scope>
</reference>
<gene>
    <name evidence="1" type="ORF">METZ01_LOCUS277578</name>
</gene>